<proteinExistence type="predicted"/>
<protein>
    <recommendedName>
        <fullName evidence="2">Zinc knuckle CX2CX4HX4C domain-containing protein</fullName>
    </recommendedName>
</protein>
<feature type="region of interest" description="Disordered" evidence="1">
    <location>
        <begin position="104"/>
        <end position="133"/>
    </location>
</feature>
<evidence type="ECO:0000259" key="2">
    <source>
        <dbReference type="Pfam" id="PF14392"/>
    </source>
</evidence>
<comment type="caution">
    <text evidence="3">The sequence shown here is derived from an EMBL/GenBank/DDBJ whole genome shotgun (WGS) entry which is preliminary data.</text>
</comment>
<name>A0AAW2BSZ1_9ROSI</name>
<evidence type="ECO:0000313" key="4">
    <source>
        <dbReference type="Proteomes" id="UP001459277"/>
    </source>
</evidence>
<dbReference type="InterPro" id="IPR025836">
    <property type="entry name" value="Zn_knuckle_CX2CX4HX4C"/>
</dbReference>
<dbReference type="EMBL" id="JAZDWU010000010">
    <property type="protein sequence ID" value="KAK9988603.1"/>
    <property type="molecule type" value="Genomic_DNA"/>
</dbReference>
<dbReference type="Proteomes" id="UP001459277">
    <property type="component" value="Unassembled WGS sequence"/>
</dbReference>
<accession>A0AAW2BSZ1</accession>
<evidence type="ECO:0000256" key="1">
    <source>
        <dbReference type="SAM" id="MobiDB-lite"/>
    </source>
</evidence>
<evidence type="ECO:0000313" key="3">
    <source>
        <dbReference type="EMBL" id="KAK9988603.1"/>
    </source>
</evidence>
<organism evidence="3 4">
    <name type="scientific">Lithocarpus litseifolius</name>
    <dbReference type="NCBI Taxonomy" id="425828"/>
    <lineage>
        <taxon>Eukaryota</taxon>
        <taxon>Viridiplantae</taxon>
        <taxon>Streptophyta</taxon>
        <taxon>Embryophyta</taxon>
        <taxon>Tracheophyta</taxon>
        <taxon>Spermatophyta</taxon>
        <taxon>Magnoliopsida</taxon>
        <taxon>eudicotyledons</taxon>
        <taxon>Gunneridae</taxon>
        <taxon>Pentapetalae</taxon>
        <taxon>rosids</taxon>
        <taxon>fabids</taxon>
        <taxon>Fagales</taxon>
        <taxon>Fagaceae</taxon>
        <taxon>Lithocarpus</taxon>
    </lineage>
</organism>
<dbReference type="PANTHER" id="PTHR31286:SF167">
    <property type="entry name" value="OS09G0268800 PROTEIN"/>
    <property type="match status" value="1"/>
</dbReference>
<feature type="domain" description="Zinc knuckle CX2CX4HX4C" evidence="2">
    <location>
        <begin position="41"/>
        <end position="85"/>
    </location>
</feature>
<gene>
    <name evidence="3" type="ORF">SO802_028842</name>
</gene>
<reference evidence="3 4" key="1">
    <citation type="submission" date="2024-01" db="EMBL/GenBank/DDBJ databases">
        <title>A telomere-to-telomere, gap-free genome of sweet tea (Lithocarpus litseifolius).</title>
        <authorList>
            <person name="Zhou J."/>
        </authorList>
    </citation>
    <scope>NUCLEOTIDE SEQUENCE [LARGE SCALE GENOMIC DNA]</scope>
    <source>
        <strain evidence="3">Zhou-2022a</strain>
        <tissue evidence="3">Leaf</tissue>
    </source>
</reference>
<dbReference type="PANTHER" id="PTHR31286">
    <property type="entry name" value="GLYCINE-RICH CELL WALL STRUCTURAL PROTEIN 1.8-LIKE"/>
    <property type="match status" value="1"/>
</dbReference>
<keyword evidence="4" id="KW-1185">Reference proteome</keyword>
<dbReference type="InterPro" id="IPR040256">
    <property type="entry name" value="At4g02000-like"/>
</dbReference>
<sequence>MSKDVRREIGYKLGSVIEVDKRSWQANQAKFIRVRVNLPIDKSLRKGGNIAIVDGDRFWVSFRYERLPTFYYVCGKIGHDEKHCSVKQDGQQVDRQYREWLRASSTNKGGFEHTRSTSSKSQESTDEENIRRS</sequence>
<dbReference type="Pfam" id="PF14392">
    <property type="entry name" value="zf-CCHC_4"/>
    <property type="match status" value="1"/>
</dbReference>
<dbReference type="AlphaFoldDB" id="A0AAW2BSZ1"/>